<reference evidence="1 2" key="1">
    <citation type="submission" date="2019-07" db="EMBL/GenBank/DDBJ databases">
        <title>Complete Genome Sequence of Leptotrichia goodfellowii Strain JCM 16774.</title>
        <authorList>
            <person name="Watanabe S."/>
            <person name="Cui L."/>
        </authorList>
    </citation>
    <scope>NUCLEOTIDE SEQUENCE [LARGE SCALE GENOMIC DNA]</scope>
    <source>
        <strain evidence="1 2">JCM16774</strain>
    </source>
</reference>
<dbReference type="RefSeq" id="WP_026737738.1">
    <property type="nucleotide sequence ID" value="NZ_AP019822.1"/>
</dbReference>
<name>A0A510JAS4_9FUSO</name>
<accession>A0A510JAS4</accession>
<dbReference type="AlphaFoldDB" id="A0A510JAS4"/>
<dbReference type="KEGG" id="lgo:JCM16774_1370"/>
<dbReference type="Proteomes" id="UP000321606">
    <property type="component" value="Chromosome"/>
</dbReference>
<evidence type="ECO:0000313" key="1">
    <source>
        <dbReference type="EMBL" id="BBM36438.1"/>
    </source>
</evidence>
<dbReference type="STRING" id="714315.GCA_000516535_01375"/>
<organism evidence="1 2">
    <name type="scientific">Pseudoleptotrichia goodfellowii</name>
    <dbReference type="NCBI Taxonomy" id="157692"/>
    <lineage>
        <taxon>Bacteria</taxon>
        <taxon>Fusobacteriati</taxon>
        <taxon>Fusobacteriota</taxon>
        <taxon>Fusobacteriia</taxon>
        <taxon>Fusobacteriales</taxon>
        <taxon>Leptotrichiaceae</taxon>
        <taxon>Pseudoleptotrichia</taxon>
    </lineage>
</organism>
<proteinExistence type="predicted"/>
<evidence type="ECO:0000313" key="2">
    <source>
        <dbReference type="Proteomes" id="UP000321606"/>
    </source>
</evidence>
<dbReference type="EMBL" id="AP019822">
    <property type="protein sequence ID" value="BBM36438.1"/>
    <property type="molecule type" value="Genomic_DNA"/>
</dbReference>
<gene>
    <name evidence="1" type="ORF">JCM16774_1370</name>
</gene>
<sequence length="339" mass="40548">MKKLILISMIMMNMLGFGIFDKIRSEIKLKEEEEPKFKEVKVIINGKEKTRKVIPGRYEIKLFELNYPTDIFGKNDFYNEFNRVLEKSDKNKKYSVLLEKRFYDDIQKIKIDEMSEEEKVLELPSSSLEEYDRQELTGLSKGLNVNQYAGTDQEYLNRQIYVLYKLLGKKDFNPDNVYSELDKEFLISELKQKRKRTVQNFENSKFEYFVKESYNNVDFNKFEDDSVYKFDKDIVISEKIEDQALLPEIKNNLYLTDFPEKIIEDLSKSKLKLKREILLLENNQFHGYTYNENNTVIFIGGKTGKYYFNDYKIDVVLRKVNVLELLKTNSDYYVSDFFY</sequence>
<protein>
    <submittedName>
        <fullName evidence="1">Uncharacterized protein</fullName>
    </submittedName>
</protein>